<comment type="subcellular location">
    <subcellularLocation>
        <location evidence="1">Endomembrane system</location>
        <topology evidence="1">Multi-pass membrane protein</topology>
    </subcellularLocation>
</comment>
<dbReference type="InterPro" id="IPR038770">
    <property type="entry name" value="Na+/solute_symporter_sf"/>
</dbReference>
<dbReference type="AlphaFoldDB" id="A0A2R7Y440"/>
<name>A0A2R7Y440_9CREN</name>
<feature type="transmembrane region" description="Helical" evidence="3">
    <location>
        <begin position="89"/>
        <end position="112"/>
    </location>
</feature>
<dbReference type="Proteomes" id="UP000244093">
    <property type="component" value="Unassembled WGS sequence"/>
</dbReference>
<feature type="transmembrane region" description="Helical" evidence="3">
    <location>
        <begin position="6"/>
        <end position="21"/>
    </location>
</feature>
<organism evidence="4 5">
    <name type="scientific">Zestosphaera tikiterensis</name>
    <dbReference type="NCBI Taxonomy" id="1973259"/>
    <lineage>
        <taxon>Archaea</taxon>
        <taxon>Thermoproteota</taxon>
        <taxon>Thermoprotei</taxon>
        <taxon>Desulfurococcales</taxon>
        <taxon>Desulfurococcaceae</taxon>
        <taxon>Zestosphaera</taxon>
    </lineage>
</organism>
<feature type="transmembrane region" description="Helical" evidence="3">
    <location>
        <begin position="118"/>
        <end position="138"/>
    </location>
</feature>
<keyword evidence="2" id="KW-0813">Transport</keyword>
<dbReference type="PANTHER" id="PTHR36838:SF3">
    <property type="entry name" value="TRANSPORTER AUXIN EFFLUX CARRIER EC FAMILY"/>
    <property type="match status" value="1"/>
</dbReference>
<evidence type="ECO:0000256" key="1">
    <source>
        <dbReference type="ARBA" id="ARBA00004127"/>
    </source>
</evidence>
<evidence type="ECO:0000256" key="2">
    <source>
        <dbReference type="ARBA" id="ARBA00022448"/>
    </source>
</evidence>
<feature type="transmembrane region" description="Helical" evidence="3">
    <location>
        <begin position="56"/>
        <end position="77"/>
    </location>
</feature>
<feature type="transmembrane region" description="Helical" evidence="3">
    <location>
        <begin position="278"/>
        <end position="298"/>
    </location>
</feature>
<dbReference type="PANTHER" id="PTHR36838">
    <property type="entry name" value="AUXIN EFFLUX CARRIER FAMILY PROTEIN"/>
    <property type="match status" value="1"/>
</dbReference>
<proteinExistence type="predicted"/>
<dbReference type="GO" id="GO:0012505">
    <property type="term" value="C:endomembrane system"/>
    <property type="evidence" value="ECO:0007669"/>
    <property type="project" value="UniProtKB-SubCell"/>
</dbReference>
<reference evidence="4 5" key="1">
    <citation type="journal article" date="2018" name="Syst. Appl. Microbiol.">
        <title>A new symbiotic nanoarchaeote (Candidatus Nanoclepta minutus) and its host (Zestosphaera tikiterensis gen. nov., sp. nov.) from a New Zealand hot spring.</title>
        <authorList>
            <person name="St John E."/>
            <person name="Liu Y."/>
            <person name="Podar M."/>
            <person name="Stott M.B."/>
            <person name="Meneghin J."/>
            <person name="Chen Z."/>
            <person name="Lagutin K."/>
            <person name="Mitchell K."/>
            <person name="Reysenbach A.L."/>
        </authorList>
    </citation>
    <scope>NUCLEOTIDE SEQUENCE [LARGE SCALE GENOMIC DNA]</scope>
    <source>
        <strain evidence="4">NZ3</strain>
    </source>
</reference>
<sequence>MSLETLIAGVLTVAGFTLVRARAYRILKVVNDVLFYVTLPGLIFFTIVDLEGIDEFLAMVFISLIHMCVMFVFTYLTSRAFLKDALMRLTIATSLTINNAIFLAMPLSTLIYGYATPVLPYSIAFNVYLTPYLVFLTFKVPGNSNNLSKALKPLPHIIAFIASLSLKLTAYDLNLGLDHVLKLLSYMNYAGFLIIGGQLAKLKIDYLRSFMRSVLIASVIKYVVSPTAAVLLYMSLTLSKHISGIYFNGLILQSLMPPAITTVVIAETYKLDVKFTTLLLTVLTPISIIVSIAVGYLIV</sequence>
<evidence type="ECO:0000256" key="3">
    <source>
        <dbReference type="SAM" id="Phobius"/>
    </source>
</evidence>
<gene>
    <name evidence="4" type="ORF">B7O98_06130</name>
</gene>
<accession>A0A2R7Y440</accession>
<keyword evidence="3" id="KW-0472">Membrane</keyword>
<evidence type="ECO:0000313" key="5">
    <source>
        <dbReference type="Proteomes" id="UP000244093"/>
    </source>
</evidence>
<keyword evidence="3" id="KW-0812">Transmembrane</keyword>
<evidence type="ECO:0000313" key="4">
    <source>
        <dbReference type="EMBL" id="PUA32243.1"/>
    </source>
</evidence>
<feature type="transmembrane region" description="Helical" evidence="3">
    <location>
        <begin position="33"/>
        <end position="50"/>
    </location>
</feature>
<protein>
    <submittedName>
        <fullName evidence="4">Uncharacterized protein</fullName>
    </submittedName>
</protein>
<comment type="caution">
    <text evidence="4">The sequence shown here is derived from an EMBL/GenBank/DDBJ whole genome shotgun (WGS) entry which is preliminary data.</text>
</comment>
<feature type="transmembrane region" description="Helical" evidence="3">
    <location>
        <begin position="245"/>
        <end position="266"/>
    </location>
</feature>
<feature type="transmembrane region" description="Helical" evidence="3">
    <location>
        <begin position="183"/>
        <end position="202"/>
    </location>
</feature>
<dbReference type="EMBL" id="NBVN01000004">
    <property type="protein sequence ID" value="PUA32243.1"/>
    <property type="molecule type" value="Genomic_DNA"/>
</dbReference>
<dbReference type="Gene3D" id="1.20.1530.20">
    <property type="match status" value="1"/>
</dbReference>
<feature type="transmembrane region" description="Helical" evidence="3">
    <location>
        <begin position="214"/>
        <end position="233"/>
    </location>
</feature>
<keyword evidence="3" id="KW-1133">Transmembrane helix</keyword>